<reference evidence="14 15" key="1">
    <citation type="submission" date="2018-07" db="EMBL/GenBank/DDBJ databases">
        <title>Genomic Encyclopedia of Type Strains, Phase IV (KMG-IV): sequencing the most valuable type-strain genomes for metagenomic binning, comparative biology and taxonomic classification.</title>
        <authorList>
            <person name="Goeker M."/>
        </authorList>
    </citation>
    <scope>NUCLEOTIDE SEQUENCE [LARGE SCALE GENOMIC DNA]</scope>
    <source>
        <strain evidence="14 15">DSM 21352</strain>
    </source>
</reference>
<dbReference type="PANTHER" id="PTHR13789:SF318">
    <property type="entry name" value="GERANYLGERANYL DIPHOSPHATE REDUCTASE"/>
    <property type="match status" value="1"/>
</dbReference>
<dbReference type="GO" id="GO:0071949">
    <property type="term" value="F:FAD binding"/>
    <property type="evidence" value="ECO:0007669"/>
    <property type="project" value="InterPro"/>
</dbReference>
<name>A0A370FN93_9BURK</name>
<dbReference type="STRING" id="433924.NS331_13600"/>
<evidence type="ECO:0000259" key="13">
    <source>
        <dbReference type="Pfam" id="PF01494"/>
    </source>
</evidence>
<dbReference type="NCBIfam" id="NF006021">
    <property type="entry name" value="PRK08163.1"/>
    <property type="match status" value="1"/>
</dbReference>
<evidence type="ECO:0000256" key="1">
    <source>
        <dbReference type="ARBA" id="ARBA00001974"/>
    </source>
</evidence>
<organism evidence="14 15">
    <name type="scientific">Pseudacidovorax intermedius</name>
    <dbReference type="NCBI Taxonomy" id="433924"/>
    <lineage>
        <taxon>Bacteria</taxon>
        <taxon>Pseudomonadati</taxon>
        <taxon>Pseudomonadota</taxon>
        <taxon>Betaproteobacteria</taxon>
        <taxon>Burkholderiales</taxon>
        <taxon>Comamonadaceae</taxon>
        <taxon>Pseudacidovorax</taxon>
    </lineage>
</organism>
<keyword evidence="12" id="KW-0472">Membrane</keyword>
<evidence type="ECO:0000313" key="14">
    <source>
        <dbReference type="EMBL" id="RDI29202.1"/>
    </source>
</evidence>
<evidence type="ECO:0000256" key="10">
    <source>
        <dbReference type="ARBA" id="ARBA00066995"/>
    </source>
</evidence>
<dbReference type="InterPro" id="IPR050493">
    <property type="entry name" value="FAD-dep_Monooxygenase_BioMet"/>
</dbReference>
<gene>
    <name evidence="14" type="ORF">DFR41_101958</name>
</gene>
<accession>A0A370FN93</accession>
<evidence type="ECO:0000256" key="9">
    <source>
        <dbReference type="ARBA" id="ARBA00050623"/>
    </source>
</evidence>
<keyword evidence="5" id="KW-0560">Oxidoreductase</keyword>
<dbReference type="PANTHER" id="PTHR13789">
    <property type="entry name" value="MONOOXYGENASE"/>
    <property type="match status" value="1"/>
</dbReference>
<evidence type="ECO:0000256" key="8">
    <source>
        <dbReference type="ARBA" id="ARBA00024018"/>
    </source>
</evidence>
<comment type="similarity">
    <text evidence="8">Belongs to the 3-hydroxybenzoate 6-hydroxylase family.</text>
</comment>
<keyword evidence="12" id="KW-1133">Transmembrane helix</keyword>
<evidence type="ECO:0000313" key="15">
    <source>
        <dbReference type="Proteomes" id="UP000255265"/>
    </source>
</evidence>
<dbReference type="OrthoDB" id="9782160at2"/>
<keyword evidence="12" id="KW-0812">Transmembrane</keyword>
<dbReference type="SUPFAM" id="SSF54373">
    <property type="entry name" value="FAD-linked reductases, C-terminal domain"/>
    <property type="match status" value="1"/>
</dbReference>
<sequence>MASLAASPRASTSSSALPVLVAGGGIGGIAAALALVRRGFDVMVLEQAAQLGEIGAGIQLGPNAFAAFDALGIGRIARARAVYTDEMVMHDALDETLVGRIPTGEAFRRRFGNPYAVIHRADVHGSLLEGARATGRVEIATATQVQRIAQDDEGVTVVSSDGRTFRGCALIGADGVKSAVRRQYVGDDARVSGHVVYRAVVDRADFPPDLQWNAASIWVGPNCHLVHYPLRGGEQYNVVVTFHSREQEEWSVREGSREEVQSYFEGICARARQLIDLPKDWKRWATADREPIGQWVFGRAALLGDAAHPTLQYLAQGACMAMEDAVTLGEALRVNDNQWDKAFALYQRSRVARTARVVLSAREMGRIFHAKGVERLVRNDLWKGRTPERFYDAMEWLYGWTEGNCLATG</sequence>
<dbReference type="GO" id="GO:0018669">
    <property type="term" value="F:3-hydroxybenzoate 6-monooxygenase activity"/>
    <property type="evidence" value="ECO:0007669"/>
    <property type="project" value="UniProtKB-EC"/>
</dbReference>
<dbReference type="InterPro" id="IPR002938">
    <property type="entry name" value="FAD-bd"/>
</dbReference>
<evidence type="ECO:0000256" key="2">
    <source>
        <dbReference type="ARBA" id="ARBA00022630"/>
    </source>
</evidence>
<keyword evidence="15" id="KW-1185">Reference proteome</keyword>
<dbReference type="RefSeq" id="WP_114801870.1">
    <property type="nucleotide sequence ID" value="NZ_QQAV01000001.1"/>
</dbReference>
<dbReference type="Proteomes" id="UP000255265">
    <property type="component" value="Unassembled WGS sequence"/>
</dbReference>
<comment type="caution">
    <text evidence="14">The sequence shown here is derived from an EMBL/GenBank/DDBJ whole genome shotgun (WGS) entry which is preliminary data.</text>
</comment>
<dbReference type="Gene3D" id="3.50.50.60">
    <property type="entry name" value="FAD/NAD(P)-binding domain"/>
    <property type="match status" value="1"/>
</dbReference>
<keyword evidence="2" id="KW-0285">Flavoprotein</keyword>
<keyword evidence="4" id="KW-0274">FAD</keyword>
<evidence type="ECO:0000256" key="11">
    <source>
        <dbReference type="ARBA" id="ARBA00071607"/>
    </source>
</evidence>
<protein>
    <recommendedName>
        <fullName evidence="11">3-hydroxybenzoate 6-hydroxylase</fullName>
        <ecNumber evidence="10">1.14.13.24</ecNumber>
    </recommendedName>
</protein>
<evidence type="ECO:0000256" key="7">
    <source>
        <dbReference type="ARBA" id="ARBA00023033"/>
    </source>
</evidence>
<evidence type="ECO:0000256" key="4">
    <source>
        <dbReference type="ARBA" id="ARBA00022827"/>
    </source>
</evidence>
<feature type="transmembrane region" description="Helical" evidence="12">
    <location>
        <begin position="16"/>
        <end position="36"/>
    </location>
</feature>
<evidence type="ECO:0000256" key="6">
    <source>
        <dbReference type="ARBA" id="ARBA00023027"/>
    </source>
</evidence>
<dbReference type="Pfam" id="PF01494">
    <property type="entry name" value="FAD_binding_3"/>
    <property type="match status" value="1"/>
</dbReference>
<dbReference type="EMBL" id="QQAV01000001">
    <property type="protein sequence ID" value="RDI29202.1"/>
    <property type="molecule type" value="Genomic_DNA"/>
</dbReference>
<keyword evidence="7" id="KW-0503">Monooxygenase</keyword>
<keyword evidence="6" id="KW-0520">NAD</keyword>
<comment type="cofactor">
    <cofactor evidence="1">
        <name>FAD</name>
        <dbReference type="ChEBI" id="CHEBI:57692"/>
    </cofactor>
</comment>
<dbReference type="PRINTS" id="PR00420">
    <property type="entry name" value="RNGMNOXGNASE"/>
</dbReference>
<dbReference type="FunFam" id="3.50.50.60:FF:000131">
    <property type="entry name" value="3-hydroxybenzoate 6-monooxygenase"/>
    <property type="match status" value="1"/>
</dbReference>
<evidence type="ECO:0000256" key="12">
    <source>
        <dbReference type="SAM" id="Phobius"/>
    </source>
</evidence>
<evidence type="ECO:0000256" key="5">
    <source>
        <dbReference type="ARBA" id="ARBA00023002"/>
    </source>
</evidence>
<dbReference type="EC" id="1.14.13.24" evidence="10"/>
<feature type="domain" description="FAD-binding" evidence="13">
    <location>
        <begin position="18"/>
        <end position="357"/>
    </location>
</feature>
<dbReference type="AlphaFoldDB" id="A0A370FN93"/>
<proteinExistence type="inferred from homology"/>
<dbReference type="SUPFAM" id="SSF51905">
    <property type="entry name" value="FAD/NAD(P)-binding domain"/>
    <property type="match status" value="1"/>
</dbReference>
<keyword evidence="3" id="KW-0058">Aromatic hydrocarbons catabolism</keyword>
<evidence type="ECO:0000256" key="3">
    <source>
        <dbReference type="ARBA" id="ARBA00022797"/>
    </source>
</evidence>
<comment type="catalytic activity">
    <reaction evidence="9">
        <text>3-hydroxybenzoate + NADH + O2 + H(+) = 2,5-dihydroxybenzoate + NAD(+) + H2O</text>
        <dbReference type="Rhea" id="RHEA:22692"/>
        <dbReference type="ChEBI" id="CHEBI:15377"/>
        <dbReference type="ChEBI" id="CHEBI:15378"/>
        <dbReference type="ChEBI" id="CHEBI:15379"/>
        <dbReference type="ChEBI" id="CHEBI:16193"/>
        <dbReference type="ChEBI" id="CHEBI:57540"/>
        <dbReference type="ChEBI" id="CHEBI:57945"/>
        <dbReference type="ChEBI" id="CHEBI:58044"/>
        <dbReference type="EC" id="1.14.13.24"/>
    </reaction>
</comment>
<dbReference type="InterPro" id="IPR036188">
    <property type="entry name" value="FAD/NAD-bd_sf"/>
</dbReference>